<proteinExistence type="predicted"/>
<protein>
    <recommendedName>
        <fullName evidence="3">TfoX N-terminal domain-containing protein</fullName>
    </recommendedName>
</protein>
<accession>A0A7X0H6C7</accession>
<evidence type="ECO:0000313" key="1">
    <source>
        <dbReference type="EMBL" id="MBB6430107.1"/>
    </source>
</evidence>
<evidence type="ECO:0008006" key="3">
    <source>
        <dbReference type="Google" id="ProtNLM"/>
    </source>
</evidence>
<comment type="caution">
    <text evidence="1">The sequence shown here is derived from an EMBL/GenBank/DDBJ whole genome shotgun (WGS) entry which is preliminary data.</text>
</comment>
<evidence type="ECO:0000313" key="2">
    <source>
        <dbReference type="Proteomes" id="UP000541810"/>
    </source>
</evidence>
<dbReference type="SUPFAM" id="SSF159894">
    <property type="entry name" value="YgaC/TfoX-N like"/>
    <property type="match status" value="1"/>
</dbReference>
<dbReference type="Proteomes" id="UP000541810">
    <property type="component" value="Unassembled WGS sequence"/>
</dbReference>
<dbReference type="RefSeq" id="WP_184677646.1">
    <property type="nucleotide sequence ID" value="NZ_JACHGY010000001.1"/>
</dbReference>
<reference evidence="1 2" key="1">
    <citation type="submission" date="2020-08" db="EMBL/GenBank/DDBJ databases">
        <title>Genomic Encyclopedia of Type Strains, Phase IV (KMG-IV): sequencing the most valuable type-strain genomes for metagenomic binning, comparative biology and taxonomic classification.</title>
        <authorList>
            <person name="Goeker M."/>
        </authorList>
    </citation>
    <scope>NUCLEOTIDE SEQUENCE [LARGE SCALE GENOMIC DNA]</scope>
    <source>
        <strain evidence="1 2">DSM 103725</strain>
    </source>
</reference>
<name>A0A7X0H6C7_9BACT</name>
<keyword evidence="2" id="KW-1185">Reference proteome</keyword>
<sequence>MPSDPAVSKRVRSAIADRGFEERFFFGGDAWFFQGNFAIGIYHDQLTCRIGVDAANTAIDDGLARPMDITGKPMKGWVFVDPPDFDTKAKLVDWIDQTADFVSTLPAKAPKAKTKK</sequence>
<dbReference type="EMBL" id="JACHGY010000001">
    <property type="protein sequence ID" value="MBB6430107.1"/>
    <property type="molecule type" value="Genomic_DNA"/>
</dbReference>
<dbReference type="AlphaFoldDB" id="A0A7X0H6C7"/>
<gene>
    <name evidence="1" type="ORF">HNQ40_001913</name>
</gene>
<organism evidence="1 2">
    <name type="scientific">Algisphaera agarilytica</name>
    <dbReference type="NCBI Taxonomy" id="1385975"/>
    <lineage>
        <taxon>Bacteria</taxon>
        <taxon>Pseudomonadati</taxon>
        <taxon>Planctomycetota</taxon>
        <taxon>Phycisphaerae</taxon>
        <taxon>Phycisphaerales</taxon>
        <taxon>Phycisphaeraceae</taxon>
        <taxon>Algisphaera</taxon>
    </lineage>
</organism>